<accession>A0A640WJB5</accession>
<evidence type="ECO:0000313" key="1">
    <source>
        <dbReference type="EMBL" id="KAA0020733.1"/>
    </source>
</evidence>
<proteinExistence type="predicted"/>
<protein>
    <submittedName>
        <fullName evidence="1">Uncharacterized protein</fullName>
    </submittedName>
</protein>
<reference evidence="1 2" key="1">
    <citation type="submission" date="2019-08" db="EMBL/GenBank/DDBJ databases">
        <title>Bioinformatics analysis of the strain L3 and L5.</title>
        <authorList>
            <person name="Li X."/>
        </authorList>
    </citation>
    <scope>NUCLEOTIDE SEQUENCE [LARGE SCALE GENOMIC DNA]</scope>
    <source>
        <strain evidence="1 2">L3</strain>
    </source>
</reference>
<dbReference type="RefSeq" id="WP_149433852.1">
    <property type="nucleotide sequence ID" value="NZ_VTPX01000001.1"/>
</dbReference>
<comment type="caution">
    <text evidence="1">The sequence shown here is derived from an EMBL/GenBank/DDBJ whole genome shotgun (WGS) entry which is preliminary data.</text>
</comment>
<sequence length="79" mass="8644">MGTSQKIAEDIGCGLTAQDVDEVDIEELLQEDTGSSGEMVYSLYFNVPENTPAHILAKTGWEIGDRVEVSQHVFDSPDD</sequence>
<dbReference type="AlphaFoldDB" id="A0A640WJB5"/>
<dbReference type="Proteomes" id="UP000466024">
    <property type="component" value="Unassembled WGS sequence"/>
</dbReference>
<organism evidence="1 2">
    <name type="scientific">Salinicola corii</name>
    <dbReference type="NCBI Taxonomy" id="2606937"/>
    <lineage>
        <taxon>Bacteria</taxon>
        <taxon>Pseudomonadati</taxon>
        <taxon>Pseudomonadota</taxon>
        <taxon>Gammaproteobacteria</taxon>
        <taxon>Oceanospirillales</taxon>
        <taxon>Halomonadaceae</taxon>
        <taxon>Salinicola</taxon>
    </lineage>
</organism>
<dbReference type="EMBL" id="VTPX01000001">
    <property type="protein sequence ID" value="KAA0020733.1"/>
    <property type="molecule type" value="Genomic_DNA"/>
</dbReference>
<gene>
    <name evidence="1" type="ORF">F0A16_02795</name>
</gene>
<evidence type="ECO:0000313" key="2">
    <source>
        <dbReference type="Proteomes" id="UP000466024"/>
    </source>
</evidence>
<keyword evidence="2" id="KW-1185">Reference proteome</keyword>
<name>A0A640WJB5_9GAMM</name>